<accession>A0A3A6Q3K7</accession>
<dbReference type="AlphaFoldDB" id="A0A3A6Q3K7"/>
<evidence type="ECO:0008006" key="3">
    <source>
        <dbReference type="Google" id="ProtNLM"/>
    </source>
</evidence>
<proteinExistence type="predicted"/>
<evidence type="ECO:0000313" key="1">
    <source>
        <dbReference type="EMBL" id="RJX51908.1"/>
    </source>
</evidence>
<dbReference type="EMBL" id="QMDW01000001">
    <property type="protein sequence ID" value="RJX51908.1"/>
    <property type="molecule type" value="Genomic_DNA"/>
</dbReference>
<reference evidence="1 2" key="1">
    <citation type="submission" date="2018-06" db="EMBL/GenBank/DDBJ databases">
        <title>Halonotius sp. F13-13 a new haloarchaeeon isolated from a solar saltern from Isla Cristina, Huelva, Spain.</title>
        <authorList>
            <person name="Duran-Viseras A."/>
            <person name="Sanchez-Porro C."/>
            <person name="Ventosa A."/>
        </authorList>
    </citation>
    <scope>NUCLEOTIDE SEQUENCE [LARGE SCALE GENOMIC DNA]</scope>
    <source>
        <strain evidence="1 2">CECT 7525</strain>
    </source>
</reference>
<comment type="caution">
    <text evidence="1">The sequence shown here is derived from an EMBL/GenBank/DDBJ whole genome shotgun (WGS) entry which is preliminary data.</text>
</comment>
<protein>
    <recommendedName>
        <fullName evidence="3">Apea-like HEPN domain-containing protein</fullName>
    </recommendedName>
</protein>
<gene>
    <name evidence="1" type="ORF">DP106_00940</name>
</gene>
<evidence type="ECO:0000313" key="2">
    <source>
        <dbReference type="Proteomes" id="UP000281564"/>
    </source>
</evidence>
<organism evidence="1 2">
    <name type="scientific">Halonotius pteroides</name>
    <dbReference type="NCBI Taxonomy" id="268735"/>
    <lineage>
        <taxon>Archaea</taxon>
        <taxon>Methanobacteriati</taxon>
        <taxon>Methanobacteriota</taxon>
        <taxon>Stenosarchaea group</taxon>
        <taxon>Halobacteria</taxon>
        <taxon>Halobacteriales</taxon>
        <taxon>Haloferacaceae</taxon>
        <taxon>Halonotius</taxon>
    </lineage>
</organism>
<keyword evidence="2" id="KW-1185">Reference proteome</keyword>
<name>A0A3A6Q3K7_9EURY</name>
<dbReference type="Proteomes" id="UP000281564">
    <property type="component" value="Unassembled WGS sequence"/>
</dbReference>
<sequence>MIGSIMAVSDLPDWWVRHVALERLNCRSFFTPENWIEYDLDLTDENLKIVAEAKVLITGPYSVLDEVDPISVTPRMTRGIGGSYFEPLNENMLNEGKLSSDSFAQPGNPIETADPITSLSSNMYVRHGEDIYQWEVAELRKGTLAGQEGRFPPRERSFQISDEFPELFYRAQRKHQEIHHLRNQVNSEEISKNEGRERMQDRYDELREIYQEYYDDIYEYSQERVSEYEDQPKPRKPPTLTGIDRAVRVDEEGNVHGKTSVEALTYRTAVKEALEARKAHKKLEEDRQVTHIEKELEHSATAIILSVQSLEAYINGVAQEELPDYWENLEKANIRAKWQTVPHLVTGGKVFESGEATFGKFTRAVRCRNQIVHFKKDTEEFVERDDYGYVSPVIEYANHREAYKAVSAVKEMIEQFSEARGEPSPDWVNSNLWIYGKDPGGIDDPLAFDYWASKEGE</sequence>